<name>A0A183TY43_TOXCA</name>
<keyword evidence="4" id="KW-1185">Reference proteome</keyword>
<accession>A0A183TY43</accession>
<evidence type="ECO:0000313" key="4">
    <source>
        <dbReference type="Proteomes" id="UP000050794"/>
    </source>
</evidence>
<sequence length="111" mass="11726">MYGLLNAAVIRRFLIDVAAMGDTKTDVEKAERHQSHEEVAEGQQAATTASNVAAAFQPSSTTTHSSNKGSSFSSMKATSILLGGMLIGLIITVVLLGLAFGRLVNNDKFID</sequence>
<gene>
    <name evidence="3" type="ORF">TCNE_LOCUS1164</name>
</gene>
<reference evidence="5" key="1">
    <citation type="submission" date="2016-06" db="UniProtKB">
        <authorList>
            <consortium name="WormBaseParasite"/>
        </authorList>
    </citation>
    <scope>IDENTIFICATION</scope>
</reference>
<evidence type="ECO:0000313" key="3">
    <source>
        <dbReference type="EMBL" id="VDM25601.1"/>
    </source>
</evidence>
<feature type="transmembrane region" description="Helical" evidence="2">
    <location>
        <begin position="80"/>
        <end position="101"/>
    </location>
</feature>
<evidence type="ECO:0000256" key="2">
    <source>
        <dbReference type="SAM" id="Phobius"/>
    </source>
</evidence>
<dbReference type="AlphaFoldDB" id="A0A183TY43"/>
<proteinExistence type="predicted"/>
<dbReference type="EMBL" id="UYWY01000780">
    <property type="protein sequence ID" value="VDM25601.1"/>
    <property type="molecule type" value="Genomic_DNA"/>
</dbReference>
<dbReference type="Proteomes" id="UP000050794">
    <property type="component" value="Unassembled WGS sequence"/>
</dbReference>
<keyword evidence="2" id="KW-1133">Transmembrane helix</keyword>
<evidence type="ECO:0000313" key="5">
    <source>
        <dbReference type="WBParaSite" id="TCNE_0000116201-mRNA-1"/>
    </source>
</evidence>
<evidence type="ECO:0000256" key="1">
    <source>
        <dbReference type="SAM" id="MobiDB-lite"/>
    </source>
</evidence>
<protein>
    <submittedName>
        <fullName evidence="3 5">Uncharacterized protein</fullName>
    </submittedName>
</protein>
<feature type="region of interest" description="Disordered" evidence="1">
    <location>
        <begin position="33"/>
        <end position="72"/>
    </location>
</feature>
<reference evidence="3 4" key="2">
    <citation type="submission" date="2018-11" db="EMBL/GenBank/DDBJ databases">
        <authorList>
            <consortium name="Pathogen Informatics"/>
        </authorList>
    </citation>
    <scope>NUCLEOTIDE SEQUENCE [LARGE SCALE GENOMIC DNA]</scope>
</reference>
<keyword evidence="2" id="KW-0472">Membrane</keyword>
<dbReference type="WBParaSite" id="TCNE_0000116201-mRNA-1">
    <property type="protein sequence ID" value="TCNE_0000116201-mRNA-1"/>
    <property type="gene ID" value="TCNE_0000116201"/>
</dbReference>
<organism evidence="4 5">
    <name type="scientific">Toxocara canis</name>
    <name type="common">Canine roundworm</name>
    <dbReference type="NCBI Taxonomy" id="6265"/>
    <lineage>
        <taxon>Eukaryota</taxon>
        <taxon>Metazoa</taxon>
        <taxon>Ecdysozoa</taxon>
        <taxon>Nematoda</taxon>
        <taxon>Chromadorea</taxon>
        <taxon>Rhabditida</taxon>
        <taxon>Spirurina</taxon>
        <taxon>Ascaridomorpha</taxon>
        <taxon>Ascaridoidea</taxon>
        <taxon>Toxocaridae</taxon>
        <taxon>Toxocara</taxon>
    </lineage>
</organism>
<feature type="compositionally biased region" description="Low complexity" evidence="1">
    <location>
        <begin position="45"/>
        <end position="55"/>
    </location>
</feature>
<keyword evidence="2" id="KW-0812">Transmembrane</keyword>